<sequence length="621" mass="68942">MTRVRRLLVCAVVAWQACVASSLSYGPPSYTLPGAFPTSLYSSYYNDPTATSAQPQPVVSDRVLHKIYPPELTNPNNLPKVGHVPFWVSMIRKIRTLSLPPPPANISCKSQKHRSGGSAITITPPSRTTRAGAAKPSSKSLSSSRSLRPEQGPAFFVFLCQQYSLSSACQTTYGATSYGPVLTQVLANADVQGYDGQMICQNFIASSCPLPSTPPLNLTGWFSRPKPDPLPPAKQPSGQRLKVLHVSDFHLDPLIRHTRSQAAILQAIPVLTGTADTGFAWTLFTGDLVAHDPGNQMSRDLVMYTETVVYDLLKRTLGSGPVYATLGNHDSYTMMLLSSLGGALAKQFSWSVFPVCLSFIKWKIENIRYRNYDHVASLWKLERWLPQSVVAQARTHYAAYSVQRTDGLRVISLNTDLWYRGNYFNYINLSIPDTSGMLRFLTDELQDAEDVGDRVWIIGHVPTGWDGSNPLEAPSNLFYQIVDRFSPHVIANIFFGHDHEDQFSIFYANNGTEQNAQTALTTSWLGPSITPLRNLNSGFRVYEVDSATFDVVDAHTWRSDVNSFPGLDGQTEFGPSYVYEYSTRAAYGTNINWDANAPLNATWWHLVTEEMEKNIEPRCGA</sequence>
<keyword evidence="2" id="KW-1185">Reference proteome</keyword>
<dbReference type="Proteomes" id="UP001207468">
    <property type="component" value="Unassembled WGS sequence"/>
</dbReference>
<gene>
    <name evidence="1" type="ORF">F5148DRAFT_1280282</name>
</gene>
<protein>
    <submittedName>
        <fullName evidence="1">Metallo-dependent phosphatase</fullName>
    </submittedName>
</protein>
<organism evidence="1 2">
    <name type="scientific">Russula earlei</name>
    <dbReference type="NCBI Taxonomy" id="71964"/>
    <lineage>
        <taxon>Eukaryota</taxon>
        <taxon>Fungi</taxon>
        <taxon>Dikarya</taxon>
        <taxon>Basidiomycota</taxon>
        <taxon>Agaricomycotina</taxon>
        <taxon>Agaricomycetes</taxon>
        <taxon>Russulales</taxon>
        <taxon>Russulaceae</taxon>
        <taxon>Russula</taxon>
    </lineage>
</organism>
<comment type="caution">
    <text evidence="1">The sequence shown here is derived from an EMBL/GenBank/DDBJ whole genome shotgun (WGS) entry which is preliminary data.</text>
</comment>
<proteinExistence type="predicted"/>
<reference evidence="1" key="1">
    <citation type="submission" date="2021-03" db="EMBL/GenBank/DDBJ databases">
        <title>Evolutionary priming and transition to the ectomycorrhizal habit in an iconic lineage of mushroom-forming fungi: is preadaptation a requirement?</title>
        <authorList>
            <consortium name="DOE Joint Genome Institute"/>
            <person name="Looney B.P."/>
            <person name="Miyauchi S."/>
            <person name="Morin E."/>
            <person name="Drula E."/>
            <person name="Courty P.E."/>
            <person name="Chicoki N."/>
            <person name="Fauchery L."/>
            <person name="Kohler A."/>
            <person name="Kuo A."/>
            <person name="LaButti K."/>
            <person name="Pangilinan J."/>
            <person name="Lipzen A."/>
            <person name="Riley R."/>
            <person name="Andreopoulos W."/>
            <person name="He G."/>
            <person name="Johnson J."/>
            <person name="Barry K.W."/>
            <person name="Grigoriev I.V."/>
            <person name="Nagy L."/>
            <person name="Hibbett D."/>
            <person name="Henrissat B."/>
            <person name="Matheny P.B."/>
            <person name="Labbe J."/>
            <person name="Martin A.F."/>
        </authorList>
    </citation>
    <scope>NUCLEOTIDE SEQUENCE</scope>
    <source>
        <strain evidence="1">BPL698</strain>
    </source>
</reference>
<evidence type="ECO:0000313" key="1">
    <source>
        <dbReference type="EMBL" id="KAI9511897.1"/>
    </source>
</evidence>
<dbReference type="EMBL" id="JAGFNK010000015">
    <property type="protein sequence ID" value="KAI9511897.1"/>
    <property type="molecule type" value="Genomic_DNA"/>
</dbReference>
<evidence type="ECO:0000313" key="2">
    <source>
        <dbReference type="Proteomes" id="UP001207468"/>
    </source>
</evidence>
<accession>A0ACC0UK74</accession>
<name>A0ACC0UK74_9AGAM</name>